<evidence type="ECO:0000256" key="4">
    <source>
        <dbReference type="SAM" id="MobiDB-lite"/>
    </source>
</evidence>
<feature type="compositionally biased region" description="Acidic residues" evidence="4">
    <location>
        <begin position="616"/>
        <end position="625"/>
    </location>
</feature>
<evidence type="ECO:0000256" key="3">
    <source>
        <dbReference type="PROSITE-ProRule" id="PRU00023"/>
    </source>
</evidence>
<evidence type="ECO:0000256" key="1">
    <source>
        <dbReference type="ARBA" id="ARBA00022737"/>
    </source>
</evidence>
<keyword evidence="2 3" id="KW-0040">ANK repeat</keyword>
<dbReference type="EMBL" id="LSMT01000018">
    <property type="protein sequence ID" value="PFX32876.1"/>
    <property type="molecule type" value="Genomic_DNA"/>
</dbReference>
<feature type="region of interest" description="Disordered" evidence="4">
    <location>
        <begin position="254"/>
        <end position="320"/>
    </location>
</feature>
<name>A0A2B4SU53_STYPI</name>
<dbReference type="InterPro" id="IPR050776">
    <property type="entry name" value="Ank_Repeat/CDKN_Inhibitor"/>
</dbReference>
<dbReference type="Gene3D" id="2.60.40.150">
    <property type="entry name" value="C2 domain"/>
    <property type="match status" value="1"/>
</dbReference>
<proteinExistence type="predicted"/>
<feature type="compositionally biased region" description="Basic and acidic residues" evidence="4">
    <location>
        <begin position="308"/>
        <end position="317"/>
    </location>
</feature>
<protein>
    <submittedName>
        <fullName evidence="5">Ankyrin repeat domain-containing protein 54</fullName>
    </submittedName>
</protein>
<evidence type="ECO:0000313" key="5">
    <source>
        <dbReference type="EMBL" id="PFX32876.1"/>
    </source>
</evidence>
<feature type="compositionally biased region" description="Basic and acidic residues" evidence="4">
    <location>
        <begin position="262"/>
        <end position="271"/>
    </location>
</feature>
<feature type="region of interest" description="Disordered" evidence="4">
    <location>
        <begin position="520"/>
        <end position="564"/>
    </location>
</feature>
<dbReference type="PANTHER" id="PTHR24201:SF15">
    <property type="entry name" value="ANKYRIN REPEAT DOMAIN-CONTAINING PROTEIN 66"/>
    <property type="match status" value="1"/>
</dbReference>
<dbReference type="SMART" id="SM00248">
    <property type="entry name" value="ANK"/>
    <property type="match status" value="3"/>
</dbReference>
<feature type="repeat" description="ANK" evidence="3">
    <location>
        <begin position="41"/>
        <end position="73"/>
    </location>
</feature>
<dbReference type="Gene3D" id="1.25.40.20">
    <property type="entry name" value="Ankyrin repeat-containing domain"/>
    <property type="match status" value="1"/>
</dbReference>
<dbReference type="InterPro" id="IPR035892">
    <property type="entry name" value="C2_domain_sf"/>
</dbReference>
<accession>A0A2B4SU53</accession>
<dbReference type="STRING" id="50429.A0A2B4SU53"/>
<gene>
    <name evidence="5" type="primary">Ankrd54</name>
    <name evidence="5" type="ORF">AWC38_SpisGene2337</name>
</gene>
<evidence type="ECO:0000313" key="6">
    <source>
        <dbReference type="Proteomes" id="UP000225706"/>
    </source>
</evidence>
<feature type="region of interest" description="Disordered" evidence="4">
    <location>
        <begin position="142"/>
        <end position="193"/>
    </location>
</feature>
<comment type="caution">
    <text evidence="5">The sequence shown here is derived from an EMBL/GenBank/DDBJ whole genome shotgun (WGS) entry which is preliminary data.</text>
</comment>
<feature type="region of interest" description="Disordered" evidence="4">
    <location>
        <begin position="489"/>
        <end position="508"/>
    </location>
</feature>
<feature type="region of interest" description="Disordered" evidence="4">
    <location>
        <begin position="600"/>
        <end position="626"/>
    </location>
</feature>
<keyword evidence="1" id="KW-0677">Repeat</keyword>
<feature type="region of interest" description="Disordered" evidence="4">
    <location>
        <begin position="455"/>
        <end position="475"/>
    </location>
</feature>
<dbReference type="Pfam" id="PF12796">
    <property type="entry name" value="Ank_2"/>
    <property type="match status" value="1"/>
</dbReference>
<evidence type="ECO:0000256" key="2">
    <source>
        <dbReference type="ARBA" id="ARBA00023043"/>
    </source>
</evidence>
<dbReference type="AlphaFoldDB" id="A0A2B4SU53"/>
<dbReference type="Proteomes" id="UP000225706">
    <property type="component" value="Unassembled WGS sequence"/>
</dbReference>
<dbReference type="SUPFAM" id="SSF48403">
    <property type="entry name" value="Ankyrin repeat"/>
    <property type="match status" value="1"/>
</dbReference>
<dbReference type="PROSITE" id="PS50088">
    <property type="entry name" value="ANK_REPEAT"/>
    <property type="match status" value="2"/>
</dbReference>
<dbReference type="PANTHER" id="PTHR24201">
    <property type="entry name" value="ANK_REP_REGION DOMAIN-CONTAINING PROTEIN"/>
    <property type="match status" value="1"/>
</dbReference>
<dbReference type="PROSITE" id="PS50297">
    <property type="entry name" value="ANK_REP_REGION"/>
    <property type="match status" value="2"/>
</dbReference>
<reference evidence="6" key="1">
    <citation type="journal article" date="2017" name="bioRxiv">
        <title>Comparative analysis of the genomes of Stylophora pistillata and Acropora digitifera provides evidence for extensive differences between species of corals.</title>
        <authorList>
            <person name="Voolstra C.R."/>
            <person name="Li Y."/>
            <person name="Liew Y.J."/>
            <person name="Baumgarten S."/>
            <person name="Zoccola D."/>
            <person name="Flot J.-F."/>
            <person name="Tambutte S."/>
            <person name="Allemand D."/>
            <person name="Aranda M."/>
        </authorList>
    </citation>
    <scope>NUCLEOTIDE SEQUENCE [LARGE SCALE GENOMIC DNA]</scope>
</reference>
<keyword evidence="6" id="KW-1185">Reference proteome</keyword>
<dbReference type="InterPro" id="IPR036770">
    <property type="entry name" value="Ankyrin_rpt-contain_sf"/>
</dbReference>
<feature type="repeat" description="ANK" evidence="3">
    <location>
        <begin position="77"/>
        <end position="106"/>
    </location>
</feature>
<dbReference type="SUPFAM" id="SSF49562">
    <property type="entry name" value="C2 domain (Calcium/lipid-binding domain, CaLB)"/>
    <property type="match status" value="1"/>
</dbReference>
<sequence>MTIRADQEEESKLHVGARLDNLKLVRAAIKEGSDPDALGINGRTALHEASSCGNLEITIALLEGGADPNIQDSLRCTPLHLAAINGHLEVVRSLVRAGARLDLKNAEGKIPQSCASDDCLDFLARQRAEEFITVRPSPVEENSVRKLYGPKASQSPVLKKHRQSSPWSDSSQSSRESMTSSSSGSSDSCCESSYAAYQPGPGEVKVSLDFSPNRRFLDIHVGEIKDVKLPAGHNMSHIYVKGYLVPDKSKDSKRKTCLRKLGRSEERRTSRDSVTLWDNEEAESDKTAGKRMGQRLVSSLKRGSRSSLHREKSRDQSKPAPVYRISTTFGETFHYNADELRRVNVETCNVLLTICGRNRVTTRAQPIACLTLPLAGYAKMVKPDWYPLAYKILLPSGYDVAEERESFRGSRSWEQKGGKFTGRSLAWNGASKAMSMPNIDVSVAASQMSDGNFIQRGEDGFPPSGSKKQTKHSKPGKLLKKEFKILKGRGNHRYRNNPASQELGKEERADDSFMVNIAERSSTIPGASRGGIDLNKSLSGSRRRSTASNIGLHEYPVSRDYPNDSTEIISLDEEEERASKPELEHRSSFARSLKYSRAFQQQASAARRREAAGNDIDVEDFEETSDTPFAVSNFHGQKRGIACN</sequence>
<dbReference type="OrthoDB" id="539213at2759"/>
<feature type="compositionally biased region" description="Low complexity" evidence="4">
    <location>
        <begin position="164"/>
        <end position="193"/>
    </location>
</feature>
<organism evidence="5 6">
    <name type="scientific">Stylophora pistillata</name>
    <name type="common">Smooth cauliflower coral</name>
    <dbReference type="NCBI Taxonomy" id="50429"/>
    <lineage>
        <taxon>Eukaryota</taxon>
        <taxon>Metazoa</taxon>
        <taxon>Cnidaria</taxon>
        <taxon>Anthozoa</taxon>
        <taxon>Hexacorallia</taxon>
        <taxon>Scleractinia</taxon>
        <taxon>Astrocoeniina</taxon>
        <taxon>Pocilloporidae</taxon>
        <taxon>Stylophora</taxon>
    </lineage>
</organism>
<dbReference type="InterPro" id="IPR002110">
    <property type="entry name" value="Ankyrin_rpt"/>
</dbReference>